<sequence>MATQHELSQRHPDVGFTSLPPGAHGAGAIWRVSPIGTTAPTMWAYTDEQAEEYARVVARISG</sequence>
<accession>A0ABU7KN53</accession>
<proteinExistence type="predicted"/>
<organism evidence="2 3">
    <name type="scientific">Nocardiopsis tropica</name>
    <dbReference type="NCBI Taxonomy" id="109330"/>
    <lineage>
        <taxon>Bacteria</taxon>
        <taxon>Bacillati</taxon>
        <taxon>Actinomycetota</taxon>
        <taxon>Actinomycetes</taxon>
        <taxon>Streptosporangiales</taxon>
        <taxon>Nocardiopsidaceae</taxon>
        <taxon>Nocardiopsis</taxon>
    </lineage>
</organism>
<dbReference type="RefSeq" id="WP_330157916.1">
    <property type="nucleotide sequence ID" value="NZ_BAAAJA010000008.1"/>
</dbReference>
<reference evidence="2 3" key="1">
    <citation type="submission" date="2023-07" db="EMBL/GenBank/DDBJ databases">
        <authorList>
            <person name="Girao M."/>
            <person name="Carvalho M.F."/>
        </authorList>
    </citation>
    <scope>NUCLEOTIDE SEQUENCE [LARGE SCALE GENOMIC DNA]</scope>
    <source>
        <strain evidence="2 3">66/93</strain>
    </source>
</reference>
<evidence type="ECO:0000313" key="3">
    <source>
        <dbReference type="Proteomes" id="UP001348641"/>
    </source>
</evidence>
<name>A0ABU7KN53_9ACTN</name>
<comment type="caution">
    <text evidence="2">The sequence shown here is derived from an EMBL/GenBank/DDBJ whole genome shotgun (WGS) entry which is preliminary data.</text>
</comment>
<evidence type="ECO:0000256" key="1">
    <source>
        <dbReference type="SAM" id="MobiDB-lite"/>
    </source>
</evidence>
<feature type="region of interest" description="Disordered" evidence="1">
    <location>
        <begin position="1"/>
        <end position="20"/>
    </location>
</feature>
<protein>
    <submittedName>
        <fullName evidence="2">Uncharacterized protein</fullName>
    </submittedName>
</protein>
<dbReference type="Proteomes" id="UP001348641">
    <property type="component" value="Unassembled WGS sequence"/>
</dbReference>
<evidence type="ECO:0000313" key="2">
    <source>
        <dbReference type="EMBL" id="MEE2050725.1"/>
    </source>
</evidence>
<dbReference type="EMBL" id="JAUUCC010000018">
    <property type="protein sequence ID" value="MEE2050725.1"/>
    <property type="molecule type" value="Genomic_DNA"/>
</dbReference>
<gene>
    <name evidence="2" type="ORF">Q8A49_09460</name>
</gene>